<sequence length="114" mass="12449">MSKPSSAADQLPPSAAKALRDLGENLALARQRRKESLRAWASRMAVSVPTLIRMEKGDPSVGMGVYATALWLMGRHAQLPEVAAPAQDLNALEQDIEAVRQRAQRMSRKSGERA</sequence>
<dbReference type="InterPro" id="IPR010982">
    <property type="entry name" value="Lambda_DNA-bd_dom_sf"/>
</dbReference>
<dbReference type="AlphaFoldDB" id="A0A2T7UC12"/>
<name>A0A2T7UC12_9BURK</name>
<proteinExistence type="predicted"/>
<dbReference type="Gene3D" id="1.10.260.40">
    <property type="entry name" value="lambda repressor-like DNA-binding domains"/>
    <property type="match status" value="1"/>
</dbReference>
<evidence type="ECO:0000313" key="1">
    <source>
        <dbReference type="EMBL" id="PVE42213.1"/>
    </source>
</evidence>
<keyword evidence="2" id="KW-1185">Reference proteome</keyword>
<evidence type="ECO:0000313" key="2">
    <source>
        <dbReference type="Proteomes" id="UP000037507"/>
    </source>
</evidence>
<comment type="caution">
    <text evidence="1">The sequence shown here is derived from an EMBL/GenBank/DDBJ whole genome shotgun (WGS) entry which is preliminary data.</text>
</comment>
<organism evidence="1 2">
    <name type="scientific">Limnohabitans planktonicus II-D5</name>
    <dbReference type="NCBI Taxonomy" id="1293045"/>
    <lineage>
        <taxon>Bacteria</taxon>
        <taxon>Pseudomonadati</taxon>
        <taxon>Pseudomonadota</taxon>
        <taxon>Betaproteobacteria</taxon>
        <taxon>Burkholderiales</taxon>
        <taxon>Comamonadaceae</taxon>
        <taxon>Limnohabitans</taxon>
    </lineage>
</organism>
<gene>
    <name evidence="1" type="ORF">H663_013115</name>
</gene>
<dbReference type="EMBL" id="LFYT02000017">
    <property type="protein sequence ID" value="PVE42213.1"/>
    <property type="molecule type" value="Genomic_DNA"/>
</dbReference>
<dbReference type="Proteomes" id="UP000037507">
    <property type="component" value="Unassembled WGS sequence"/>
</dbReference>
<dbReference type="STRING" id="1293045.H663_12105"/>
<dbReference type="OrthoDB" id="8906955at2"/>
<dbReference type="RefSeq" id="WP_053173330.1">
    <property type="nucleotide sequence ID" value="NZ_LFYT02000017.1"/>
</dbReference>
<dbReference type="GO" id="GO:0003677">
    <property type="term" value="F:DNA binding"/>
    <property type="evidence" value="ECO:0007669"/>
    <property type="project" value="InterPro"/>
</dbReference>
<accession>A0A2T7UC12</accession>
<protein>
    <submittedName>
        <fullName evidence="1">Transcriptional regulator</fullName>
    </submittedName>
</protein>
<dbReference type="SUPFAM" id="SSF47413">
    <property type="entry name" value="lambda repressor-like DNA-binding domains"/>
    <property type="match status" value="1"/>
</dbReference>
<reference evidence="1" key="1">
    <citation type="submission" date="2017-04" db="EMBL/GenBank/DDBJ databases">
        <title>Unexpected and diverse lifestyles within the genus Limnohabitans.</title>
        <authorList>
            <person name="Kasalicky V."/>
            <person name="Mehrshad M."/>
            <person name="Andrei S.-A."/>
            <person name="Salcher M."/>
            <person name="Kratochvilova H."/>
            <person name="Simek K."/>
            <person name="Ghai R."/>
        </authorList>
    </citation>
    <scope>NUCLEOTIDE SEQUENCE [LARGE SCALE GENOMIC DNA]</scope>
    <source>
        <strain evidence="1">II-D5</strain>
    </source>
</reference>